<reference evidence="1" key="2">
    <citation type="submission" date="2025-03" db="EMBL/GenBank/DDBJ databases">
        <authorList>
            <consortium name="ELIXIR-Norway"/>
            <consortium name="Elixir Norway"/>
        </authorList>
    </citation>
    <scope>NUCLEOTIDE SEQUENCE</scope>
</reference>
<dbReference type="Proteomes" id="UP001162501">
    <property type="component" value="Chromosome 15"/>
</dbReference>
<protein>
    <submittedName>
        <fullName evidence="1">Uncharacterized protein</fullName>
    </submittedName>
</protein>
<evidence type="ECO:0000313" key="2">
    <source>
        <dbReference type="Proteomes" id="UP001162501"/>
    </source>
</evidence>
<evidence type="ECO:0000313" key="1">
    <source>
        <dbReference type="EMBL" id="CAM9699053.1"/>
    </source>
</evidence>
<sequence>MSDSVTLWTVAYLAPLSMECSWLEYWSGMPFLTPGHLPDPGIDPVSSALAGGIFTIEPVVNGAGTAKQTHAKYNTQSTNNQRKKQKKNFCASKDSQGTSLAATKWIGNQIFSTPFLDHVDFRNHQHNKSKIRGSAGLQLLI</sequence>
<dbReference type="EMBL" id="OX596099">
    <property type="protein sequence ID" value="CAM9699053.1"/>
    <property type="molecule type" value="Genomic_DNA"/>
</dbReference>
<reference evidence="1" key="1">
    <citation type="submission" date="2023-05" db="EMBL/GenBank/DDBJ databases">
        <authorList>
            <consortium name="ELIXIR-Norway"/>
        </authorList>
    </citation>
    <scope>NUCLEOTIDE SEQUENCE</scope>
</reference>
<proteinExistence type="predicted"/>
<accession>A0AC59YHL9</accession>
<name>A0AC59YHL9_RANTA</name>
<organism evidence="1 2">
    <name type="scientific">Rangifer tarandus platyrhynchus</name>
    <name type="common">Svalbard reindeer</name>
    <dbReference type="NCBI Taxonomy" id="3082113"/>
    <lineage>
        <taxon>Eukaryota</taxon>
        <taxon>Metazoa</taxon>
        <taxon>Chordata</taxon>
        <taxon>Craniata</taxon>
        <taxon>Vertebrata</taxon>
        <taxon>Euteleostomi</taxon>
        <taxon>Mammalia</taxon>
        <taxon>Eutheria</taxon>
        <taxon>Laurasiatheria</taxon>
        <taxon>Artiodactyla</taxon>
        <taxon>Ruminantia</taxon>
        <taxon>Pecora</taxon>
        <taxon>Cervidae</taxon>
        <taxon>Odocoileinae</taxon>
        <taxon>Rangifer</taxon>
    </lineage>
</organism>
<gene>
    <name evidence="1" type="ORF">MRATA1EN22A_LOCUS6203</name>
</gene>